<proteinExistence type="predicted"/>
<reference evidence="3" key="1">
    <citation type="submission" date="2020-06" db="EMBL/GenBank/DDBJ databases">
        <authorList>
            <consortium name="Plant Systems Biology data submission"/>
        </authorList>
    </citation>
    <scope>NUCLEOTIDE SEQUENCE</scope>
    <source>
        <strain evidence="3">D6</strain>
    </source>
</reference>
<dbReference type="PANTHER" id="PTHR33418">
    <property type="entry name" value="HELICASE-ASSOCIATED"/>
    <property type="match status" value="1"/>
</dbReference>
<dbReference type="Proteomes" id="UP001153069">
    <property type="component" value="Unassembled WGS sequence"/>
</dbReference>
<feature type="compositionally biased region" description="Low complexity" evidence="1">
    <location>
        <begin position="317"/>
        <end position="330"/>
    </location>
</feature>
<feature type="compositionally biased region" description="Basic and acidic residues" evidence="1">
    <location>
        <begin position="242"/>
        <end position="256"/>
    </location>
</feature>
<dbReference type="Gene3D" id="6.10.140.530">
    <property type="match status" value="1"/>
</dbReference>
<feature type="domain" description="Helicase-associated" evidence="2">
    <location>
        <begin position="96"/>
        <end position="162"/>
    </location>
</feature>
<gene>
    <name evidence="3" type="ORF">SEMRO_819_G207050.1</name>
</gene>
<accession>A0A9N8HLL7</accession>
<evidence type="ECO:0000256" key="1">
    <source>
        <dbReference type="SAM" id="MobiDB-lite"/>
    </source>
</evidence>
<evidence type="ECO:0000259" key="2">
    <source>
        <dbReference type="Pfam" id="PF03457"/>
    </source>
</evidence>
<feature type="compositionally biased region" description="Acidic residues" evidence="1">
    <location>
        <begin position="331"/>
        <end position="346"/>
    </location>
</feature>
<dbReference type="PANTHER" id="PTHR33418:SF1">
    <property type="entry name" value="HELICASE-ASSOCIATED DOMAIN-CONTAINING PROTEIN"/>
    <property type="match status" value="1"/>
</dbReference>
<evidence type="ECO:0000313" key="4">
    <source>
        <dbReference type="Proteomes" id="UP001153069"/>
    </source>
</evidence>
<feature type="region of interest" description="Disordered" evidence="1">
    <location>
        <begin position="1"/>
        <end position="57"/>
    </location>
</feature>
<evidence type="ECO:0000313" key="3">
    <source>
        <dbReference type="EMBL" id="CAB9516970.1"/>
    </source>
</evidence>
<comment type="caution">
    <text evidence="3">The sequence shown here is derived from an EMBL/GenBank/DDBJ whole genome shotgun (WGS) entry which is preliminary data.</text>
</comment>
<feature type="compositionally biased region" description="Basic residues" evidence="1">
    <location>
        <begin position="220"/>
        <end position="238"/>
    </location>
</feature>
<dbReference type="Pfam" id="PF03457">
    <property type="entry name" value="HA"/>
    <property type="match status" value="1"/>
</dbReference>
<dbReference type="EMBL" id="CAICTM010000818">
    <property type="protein sequence ID" value="CAB9516970.1"/>
    <property type="molecule type" value="Genomic_DNA"/>
</dbReference>
<sequence>MPLLVVQRSEAEQLKRPDQSLARILSPETANDAAIDLTSPQPDHSQSQPGVPPQLTPTEDMLRRKQAKDEQYIRTADAVEAAYLAKRPRRDGTQECKWWRRYARLKVYRQVYGDAHVPSRFPMDRQLGLWVRRQRESYQQGLRGETGAYDEHRAAALESIGFVWRLKDKPTMQETKQRGVESRKRTYLKNLPELKKKPQPGAKNKRKHRATVEGDPEVARKKRKVVPAKQDMKKRKPAAGKQDTKKGLEEVAEKKVFPNSTSPSLHQEKATDGVVETIRGQGTLFGTKQLWQGTIVTNDGGEDSAGSSLRPGFAYISPSASSVSGSSITSGDDDDSEDTGETDEDERSFVEGQFDDWSEEEADTRSPLPHERAAAEEDPNDDSKMLSLAQVVAMFRELVE</sequence>
<dbReference type="InterPro" id="IPR005114">
    <property type="entry name" value="Helicase_assoc"/>
</dbReference>
<feature type="compositionally biased region" description="Polar residues" evidence="1">
    <location>
        <begin position="38"/>
        <end position="49"/>
    </location>
</feature>
<feature type="region of interest" description="Disordered" evidence="1">
    <location>
        <begin position="190"/>
        <end position="271"/>
    </location>
</feature>
<feature type="compositionally biased region" description="Acidic residues" evidence="1">
    <location>
        <begin position="353"/>
        <end position="362"/>
    </location>
</feature>
<protein>
    <recommendedName>
        <fullName evidence="2">Helicase-associated domain-containing protein</fullName>
    </recommendedName>
</protein>
<feature type="region of interest" description="Disordered" evidence="1">
    <location>
        <begin position="296"/>
        <end position="385"/>
    </location>
</feature>
<name>A0A9N8HLL7_9STRA</name>
<keyword evidence="4" id="KW-1185">Reference proteome</keyword>
<dbReference type="OrthoDB" id="498381at2759"/>
<feature type="compositionally biased region" description="Basic and acidic residues" evidence="1">
    <location>
        <begin position="9"/>
        <end position="18"/>
    </location>
</feature>
<organism evidence="3 4">
    <name type="scientific">Seminavis robusta</name>
    <dbReference type="NCBI Taxonomy" id="568900"/>
    <lineage>
        <taxon>Eukaryota</taxon>
        <taxon>Sar</taxon>
        <taxon>Stramenopiles</taxon>
        <taxon>Ochrophyta</taxon>
        <taxon>Bacillariophyta</taxon>
        <taxon>Bacillariophyceae</taxon>
        <taxon>Bacillariophycidae</taxon>
        <taxon>Naviculales</taxon>
        <taxon>Naviculaceae</taxon>
        <taxon>Seminavis</taxon>
    </lineage>
</organism>
<dbReference type="AlphaFoldDB" id="A0A9N8HLL7"/>